<reference evidence="1" key="1">
    <citation type="submission" date="2022-01" db="EMBL/GenBank/DDBJ databases">
        <authorList>
            <person name="Lagorce A."/>
        </authorList>
    </citation>
    <scope>NUCLEOTIDE SEQUENCE</scope>
    <source>
        <strain evidence="1">Th15_F1_A12</strain>
    </source>
</reference>
<dbReference type="Proteomes" id="UP001295462">
    <property type="component" value="Unassembled WGS sequence"/>
</dbReference>
<evidence type="ECO:0000313" key="2">
    <source>
        <dbReference type="Proteomes" id="UP001295462"/>
    </source>
</evidence>
<dbReference type="RefSeq" id="WP_409590385.1">
    <property type="nucleotide sequence ID" value="NZ_CAKMTZ010000137.1"/>
</dbReference>
<sequence length="135" mass="15407">MMNYQKLVDIAKEDWKSNPNLAEACEKIICAVSEKPSSAFRHMTFSTIKGLIDSDINTQDVVRVTQYLCGERIQLLEAGFEYITDEESFILDDDNSHYALTENAIAHPDSGDVIHNVKKNIFMYFYPSEGLRDGY</sequence>
<proteinExistence type="predicted"/>
<evidence type="ECO:0000313" key="1">
    <source>
        <dbReference type="EMBL" id="CAH1603526.1"/>
    </source>
</evidence>
<gene>
    <name evidence="1" type="ORF">THF1A12_70245</name>
</gene>
<protein>
    <submittedName>
        <fullName evidence="1">Uncharacterized protein</fullName>
    </submittedName>
</protein>
<dbReference type="AlphaFoldDB" id="A0AAU9R0E3"/>
<name>A0AAU9R0E3_9VIBR</name>
<accession>A0AAU9R0E3</accession>
<organism evidence="1 2">
    <name type="scientific">Vibrio jasicida</name>
    <dbReference type="NCBI Taxonomy" id="766224"/>
    <lineage>
        <taxon>Bacteria</taxon>
        <taxon>Pseudomonadati</taxon>
        <taxon>Pseudomonadota</taxon>
        <taxon>Gammaproteobacteria</taxon>
        <taxon>Vibrionales</taxon>
        <taxon>Vibrionaceae</taxon>
        <taxon>Vibrio</taxon>
    </lineage>
</organism>
<comment type="caution">
    <text evidence="1">The sequence shown here is derived from an EMBL/GenBank/DDBJ whole genome shotgun (WGS) entry which is preliminary data.</text>
</comment>
<dbReference type="EMBL" id="CAKMUD010000127">
    <property type="protein sequence ID" value="CAH1603526.1"/>
    <property type="molecule type" value="Genomic_DNA"/>
</dbReference>